<organism evidence="2 3">
    <name type="scientific">Pleuronectes platessa</name>
    <name type="common">European plaice</name>
    <dbReference type="NCBI Taxonomy" id="8262"/>
    <lineage>
        <taxon>Eukaryota</taxon>
        <taxon>Metazoa</taxon>
        <taxon>Chordata</taxon>
        <taxon>Craniata</taxon>
        <taxon>Vertebrata</taxon>
        <taxon>Euteleostomi</taxon>
        <taxon>Actinopterygii</taxon>
        <taxon>Neopterygii</taxon>
        <taxon>Teleostei</taxon>
        <taxon>Neoteleostei</taxon>
        <taxon>Acanthomorphata</taxon>
        <taxon>Carangaria</taxon>
        <taxon>Pleuronectiformes</taxon>
        <taxon>Pleuronectoidei</taxon>
        <taxon>Pleuronectidae</taxon>
        <taxon>Pleuronectes</taxon>
    </lineage>
</organism>
<sequence>MFGVKGRESESGGQRGSWAAAGRVDDDDDEDQASPLLRLTTCSAERNRLIDTLNVKSLRFCDLKKSLKYDTVEERLVTLVFLFCDRWKNGLRGGAEQTGANPAFHPMWAVMCSGTFQPGTGESLSPGSGPRGLYTDCASPTSERGGACGERPCTWTPTVLLSSARRLQLHRDTFLLSIDESDLELRWKQDVRSDRSSLRTDAAAD</sequence>
<evidence type="ECO:0000256" key="1">
    <source>
        <dbReference type="SAM" id="MobiDB-lite"/>
    </source>
</evidence>
<reference evidence="2" key="1">
    <citation type="submission" date="2020-03" db="EMBL/GenBank/DDBJ databases">
        <authorList>
            <person name="Weist P."/>
        </authorList>
    </citation>
    <scope>NUCLEOTIDE SEQUENCE</scope>
</reference>
<name>A0A9N7U1N3_PLEPL</name>
<accession>A0A9N7U1N3</accession>
<feature type="compositionally biased region" description="Basic and acidic residues" evidence="1">
    <location>
        <begin position="1"/>
        <end position="10"/>
    </location>
</feature>
<dbReference type="Proteomes" id="UP001153269">
    <property type="component" value="Unassembled WGS sequence"/>
</dbReference>
<protein>
    <submittedName>
        <fullName evidence="2">Uncharacterized protein</fullName>
    </submittedName>
</protein>
<evidence type="ECO:0000313" key="3">
    <source>
        <dbReference type="Proteomes" id="UP001153269"/>
    </source>
</evidence>
<evidence type="ECO:0000313" key="2">
    <source>
        <dbReference type="EMBL" id="CAB1423036.1"/>
    </source>
</evidence>
<dbReference type="AlphaFoldDB" id="A0A9N7U1N3"/>
<feature type="region of interest" description="Disordered" evidence="1">
    <location>
        <begin position="1"/>
        <end position="31"/>
    </location>
</feature>
<keyword evidence="3" id="KW-1185">Reference proteome</keyword>
<gene>
    <name evidence="2" type="ORF">PLEPLA_LOCUS10954</name>
</gene>
<proteinExistence type="predicted"/>
<comment type="caution">
    <text evidence="2">The sequence shown here is derived from an EMBL/GenBank/DDBJ whole genome shotgun (WGS) entry which is preliminary data.</text>
</comment>
<dbReference type="EMBL" id="CADEAL010000630">
    <property type="protein sequence ID" value="CAB1423036.1"/>
    <property type="molecule type" value="Genomic_DNA"/>
</dbReference>